<feature type="compositionally biased region" description="Polar residues" evidence="1">
    <location>
        <begin position="463"/>
        <end position="472"/>
    </location>
</feature>
<dbReference type="RefSeq" id="XP_066662285.1">
    <property type="nucleotide sequence ID" value="XM_066816593.1"/>
</dbReference>
<feature type="compositionally biased region" description="Low complexity" evidence="1">
    <location>
        <begin position="785"/>
        <end position="803"/>
    </location>
</feature>
<feature type="region of interest" description="Disordered" evidence="1">
    <location>
        <begin position="1"/>
        <end position="657"/>
    </location>
</feature>
<sequence length="1135" mass="123422">MAIVRGARPEKPGMPGRQDSLSRMLELEKHYKMQRTQDNGSIHPTPAGPIGTRSPPSALPDLALRVRRASAHPPPTQNMKVARRSAGLPSLSISIPPSPTSTQGAGDDEPPPAENPELVDEPSKDPGERTKTVTFSGPQEDEEDDLSDASSICHSPSWEGFGQSSKKKAKKREKKEKKKLEEKAIKASKKQSNRLSKAPPQETQSVQALKASDRSLSAPELEQQVKFIPRSLNRSTSDFPPETMASVNPKPQALSDEGAKSKSRGFLASLRSSSTGPKKSSTPRSSVDDAQSVHNGTIAGPLSHMYNSTGPVTDHDFTNPRQAPSIRSNASGSTQSISSQEKRPGLGRHHSNAGHGRSMSLFSRLKGPSYLYYHSPDSETKEDKPRPPLSRSALSSIEVMPVPQHNSRPASATSFSQKMEGAPDNGERGRQPAAHSSRPRDSSSDYDETDLTERRERRLHATGYTSASQQPVANEGRRRPHNYATKSRNGEVEGLLSGEQTTSSQRNQAKEHIEVQRVPQRPIRESEDQVQRTKESRRGSDYPSTIDSYASPYRDEVDQLSARHHLNNEEDRGFVDKHVSTSKATSVALDPRLTGLEESGPEQKVSPSPSVIGRAVSHDDDFGNATESSEEAPVMEVETRVKEPAMIPSTHQRPYKREKPADYFAFISESYAPPSLELRSPTEGRTPSSPRIDEASDEDDEEEPWSIMAQSLENARGPLTQVVNSTAGDHSLVPISLLGGPPVGISPAISADQSDSDVPAFEHLGDATHEADAVQTRYQPQSLQGEQSSGNNSERSSSSTNGEVRPLTSAITTPNSSRPHSRRGQSVDIVPRSTVKSALTQADERAAQKAYRALIVEPSTGGRSSRTLTPDAYTQDDSWSRTALPIDHDTHSVTSIRSNLLDASVSTPSPAGTPTSAAFADELKEGRRDSTGTRSPAAAYPSSQGTLLDRSTCNQFPAAAKASASLPKEIQDERLIHQPSYQPSELSTPRFRYRGSSAAADFIEIIAEEQLYQPRLAADAAYLQEARKTVPVHPLSSRALRPVYPPKGTLPSATRSASPERRGEPLAKMLFFHDMPSRVYECMAKPDSVVEDKLLGVSATITTMVKCPWCAHGMTTQCCSGYAAVVYLKEKLHGK</sequence>
<feature type="region of interest" description="Disordered" evidence="1">
    <location>
        <begin position="741"/>
        <end position="832"/>
    </location>
</feature>
<feature type="compositionally biased region" description="Acidic residues" evidence="1">
    <location>
        <begin position="695"/>
        <end position="704"/>
    </location>
</feature>
<evidence type="ECO:0000313" key="2">
    <source>
        <dbReference type="EMBL" id="KAK8065532.1"/>
    </source>
</evidence>
<gene>
    <name evidence="2" type="ORF">PG997_012279</name>
</gene>
<accession>A0ABR1V2Y2</accession>
<feature type="compositionally biased region" description="Basic and acidic residues" evidence="1">
    <location>
        <begin position="522"/>
        <end position="540"/>
    </location>
</feature>
<evidence type="ECO:0000256" key="1">
    <source>
        <dbReference type="SAM" id="MobiDB-lite"/>
    </source>
</evidence>
<feature type="compositionally biased region" description="Polar residues" evidence="1">
    <location>
        <begin position="319"/>
        <end position="339"/>
    </location>
</feature>
<feature type="compositionally biased region" description="Low complexity" evidence="1">
    <location>
        <begin position="269"/>
        <end position="285"/>
    </location>
</feature>
<reference evidence="2 3" key="1">
    <citation type="submission" date="2023-01" db="EMBL/GenBank/DDBJ databases">
        <title>Analysis of 21 Apiospora genomes using comparative genomics revels a genus with tremendous synthesis potential of carbohydrate active enzymes and secondary metabolites.</title>
        <authorList>
            <person name="Sorensen T."/>
        </authorList>
    </citation>
    <scope>NUCLEOTIDE SEQUENCE [LARGE SCALE GENOMIC DNA]</scope>
    <source>
        <strain evidence="2 3">CBS 114990</strain>
    </source>
</reference>
<feature type="compositionally biased region" description="Basic and acidic residues" evidence="1">
    <location>
        <begin position="566"/>
        <end position="579"/>
    </location>
</feature>
<feature type="compositionally biased region" description="Polar residues" evidence="1">
    <location>
        <begin position="404"/>
        <end position="417"/>
    </location>
</feature>
<feature type="region of interest" description="Disordered" evidence="1">
    <location>
        <begin position="925"/>
        <end position="946"/>
    </location>
</feature>
<organism evidence="2 3">
    <name type="scientific">Apiospora hydei</name>
    <dbReference type="NCBI Taxonomy" id="1337664"/>
    <lineage>
        <taxon>Eukaryota</taxon>
        <taxon>Fungi</taxon>
        <taxon>Dikarya</taxon>
        <taxon>Ascomycota</taxon>
        <taxon>Pezizomycotina</taxon>
        <taxon>Sordariomycetes</taxon>
        <taxon>Xylariomycetidae</taxon>
        <taxon>Amphisphaeriales</taxon>
        <taxon>Apiosporaceae</taxon>
        <taxon>Apiospora</taxon>
    </lineage>
</organism>
<feature type="region of interest" description="Disordered" evidence="1">
    <location>
        <begin position="1041"/>
        <end position="1061"/>
    </location>
</feature>
<feature type="compositionally biased region" description="Basic residues" evidence="1">
    <location>
        <begin position="165"/>
        <end position="177"/>
    </location>
</feature>
<feature type="compositionally biased region" description="Polar residues" evidence="1">
    <location>
        <begin position="809"/>
        <end position="818"/>
    </location>
</feature>
<keyword evidence="3" id="KW-1185">Reference proteome</keyword>
<dbReference type="Proteomes" id="UP001433268">
    <property type="component" value="Unassembled WGS sequence"/>
</dbReference>
<dbReference type="GeneID" id="92049653"/>
<feature type="region of interest" description="Disordered" evidence="1">
    <location>
        <begin position="674"/>
        <end position="704"/>
    </location>
</feature>
<comment type="caution">
    <text evidence="2">The sequence shown here is derived from an EMBL/GenBank/DDBJ whole genome shotgun (WGS) entry which is preliminary data.</text>
</comment>
<feature type="compositionally biased region" description="Polar residues" evidence="1">
    <location>
        <begin position="498"/>
        <end position="507"/>
    </location>
</feature>
<name>A0ABR1V2Y2_9PEZI</name>
<feature type="compositionally biased region" description="Basic and acidic residues" evidence="1">
    <location>
        <begin position="763"/>
        <end position="772"/>
    </location>
</feature>
<evidence type="ECO:0000313" key="3">
    <source>
        <dbReference type="Proteomes" id="UP001433268"/>
    </source>
</evidence>
<feature type="compositionally biased region" description="Basic and acidic residues" evidence="1">
    <location>
        <begin position="376"/>
        <end position="386"/>
    </location>
</feature>
<feature type="compositionally biased region" description="Basic and acidic residues" evidence="1">
    <location>
        <begin position="121"/>
        <end position="131"/>
    </location>
</feature>
<proteinExistence type="predicted"/>
<dbReference type="EMBL" id="JAQQWN010000009">
    <property type="protein sequence ID" value="KAK8065532.1"/>
    <property type="molecule type" value="Genomic_DNA"/>
</dbReference>
<protein>
    <submittedName>
        <fullName evidence="2">Uncharacterized protein</fullName>
    </submittedName>
</protein>